<evidence type="ECO:0000256" key="1">
    <source>
        <dbReference type="ARBA" id="ARBA00001947"/>
    </source>
</evidence>
<dbReference type="PANTHER" id="PTHR43350:SF19">
    <property type="entry name" value="D-GULOSIDE 3-DEHYDROGENASE"/>
    <property type="match status" value="1"/>
</dbReference>
<reference evidence="6" key="1">
    <citation type="journal article" date="2015" name="Nature">
        <title>Complex archaea that bridge the gap between prokaryotes and eukaryotes.</title>
        <authorList>
            <person name="Spang A."/>
            <person name="Saw J.H."/>
            <person name="Jorgensen S.L."/>
            <person name="Zaremba-Niedzwiedzka K."/>
            <person name="Martijn J."/>
            <person name="Lind A.E."/>
            <person name="van Eijk R."/>
            <person name="Schleper C."/>
            <person name="Guy L."/>
            <person name="Ettema T.J."/>
        </authorList>
    </citation>
    <scope>NUCLEOTIDE SEQUENCE</scope>
</reference>
<evidence type="ECO:0000313" key="6">
    <source>
        <dbReference type="EMBL" id="KKO11584.1"/>
    </source>
</evidence>
<dbReference type="AlphaFoldDB" id="A0A0F9Z344"/>
<comment type="cofactor">
    <cofactor evidence="1">
        <name>Zn(2+)</name>
        <dbReference type="ChEBI" id="CHEBI:29105"/>
    </cofactor>
</comment>
<accession>A0A0F9Z344</accession>
<keyword evidence="3" id="KW-0479">Metal-binding</keyword>
<comment type="similarity">
    <text evidence="2">Belongs to the zinc-containing alcohol dehydrogenase family.</text>
</comment>
<dbReference type="InterPro" id="IPR036291">
    <property type="entry name" value="NAD(P)-bd_dom_sf"/>
</dbReference>
<keyword evidence="4" id="KW-0862">Zinc</keyword>
<organism evidence="6">
    <name type="scientific">marine sediment metagenome</name>
    <dbReference type="NCBI Taxonomy" id="412755"/>
    <lineage>
        <taxon>unclassified sequences</taxon>
        <taxon>metagenomes</taxon>
        <taxon>ecological metagenomes</taxon>
    </lineage>
</organism>
<dbReference type="GO" id="GO:0046872">
    <property type="term" value="F:metal ion binding"/>
    <property type="evidence" value="ECO:0007669"/>
    <property type="project" value="UniProtKB-KW"/>
</dbReference>
<comment type="caution">
    <text evidence="6">The sequence shown here is derived from an EMBL/GenBank/DDBJ whole genome shotgun (WGS) entry which is preliminary data.</text>
</comment>
<evidence type="ECO:0000256" key="4">
    <source>
        <dbReference type="ARBA" id="ARBA00022833"/>
    </source>
</evidence>
<gene>
    <name evidence="6" type="ORF">LCGC14_0010770</name>
</gene>
<dbReference type="Gene3D" id="3.40.50.720">
    <property type="entry name" value="NAD(P)-binding Rossmann-like Domain"/>
    <property type="match status" value="1"/>
</dbReference>
<dbReference type="EMBL" id="LAZR01000002">
    <property type="protein sequence ID" value="KKO11584.1"/>
    <property type="molecule type" value="Genomic_DNA"/>
</dbReference>
<dbReference type="CDD" id="cd08255">
    <property type="entry name" value="2-desacetyl-2-hydroxyethyl_bacteriochlorophyllide_like"/>
    <property type="match status" value="1"/>
</dbReference>
<evidence type="ECO:0000256" key="2">
    <source>
        <dbReference type="ARBA" id="ARBA00008072"/>
    </source>
</evidence>
<dbReference type="InterPro" id="IPR011032">
    <property type="entry name" value="GroES-like_sf"/>
</dbReference>
<name>A0A0F9Z344_9ZZZZ</name>
<proteinExistence type="inferred from homology"/>
<evidence type="ECO:0000256" key="5">
    <source>
        <dbReference type="ARBA" id="ARBA00023002"/>
    </source>
</evidence>
<keyword evidence="5" id="KW-0560">Oxidoreductase</keyword>
<evidence type="ECO:0008006" key="7">
    <source>
        <dbReference type="Google" id="ProtNLM"/>
    </source>
</evidence>
<dbReference type="SUPFAM" id="SSF50129">
    <property type="entry name" value="GroES-like"/>
    <property type="match status" value="1"/>
</dbReference>
<evidence type="ECO:0000256" key="3">
    <source>
        <dbReference type="ARBA" id="ARBA00022723"/>
    </source>
</evidence>
<dbReference type="SUPFAM" id="SSF51735">
    <property type="entry name" value="NAD(P)-binding Rossmann-fold domains"/>
    <property type="match status" value="1"/>
</dbReference>
<dbReference type="PANTHER" id="PTHR43350">
    <property type="entry name" value="NAD-DEPENDENT ALCOHOL DEHYDROGENASE"/>
    <property type="match status" value="1"/>
</dbReference>
<sequence length="347" mass="37320">MNGPIKNVDSITAQQLWFTGPEQLEVRSVPLAPPGPGQLRVKTLCSAISAGSEMLVYRGQLPEEMSLDASLQTLQSAATYPLQYGYACVGEVVDTGEGVDSAWVGQRVFSFQPHASHFVATAEQLTPVPDDVATESAVFLPNMETAVNLVQDGAPMLGEQVIVVGQGVVGLLLTGVLALHPLSALYTFDTLEKRQQQSLALGARASLSPLADLSELQSQSLQGKGADLIYEVSGVPDALNLAITLSGFDSRIVIGSWYGNKSAAIALGAQAHRNRLKITTSQVSTLASALSGRWDKTRRFELAWQMIRRLQPQTLISHRRALNDAGSLYQLLHEGHADVLQAVFVYD</sequence>
<dbReference type="Gene3D" id="3.90.180.10">
    <property type="entry name" value="Medium-chain alcohol dehydrogenases, catalytic domain"/>
    <property type="match status" value="2"/>
</dbReference>
<dbReference type="GO" id="GO:0016491">
    <property type="term" value="F:oxidoreductase activity"/>
    <property type="evidence" value="ECO:0007669"/>
    <property type="project" value="UniProtKB-KW"/>
</dbReference>
<protein>
    <recommendedName>
        <fullName evidence="7">Alcohol dehydrogenase-like C-terminal domain-containing protein</fullName>
    </recommendedName>
</protein>